<dbReference type="GO" id="GO:0004722">
    <property type="term" value="F:protein serine/threonine phosphatase activity"/>
    <property type="evidence" value="ECO:0007669"/>
    <property type="project" value="UniProtKB-EC"/>
</dbReference>
<evidence type="ECO:0000313" key="6">
    <source>
        <dbReference type="Proteomes" id="UP001596957"/>
    </source>
</evidence>
<feature type="transmembrane region" description="Helical" evidence="3">
    <location>
        <begin position="117"/>
        <end position="138"/>
    </location>
</feature>
<dbReference type="RefSeq" id="WP_381249536.1">
    <property type="nucleotide sequence ID" value="NZ_JBHTBI010000004.1"/>
</dbReference>
<organism evidence="5 6">
    <name type="scientific">Streptomyces lutosisoli</name>
    <dbReference type="NCBI Taxonomy" id="2665721"/>
    <lineage>
        <taxon>Bacteria</taxon>
        <taxon>Bacillati</taxon>
        <taxon>Actinomycetota</taxon>
        <taxon>Actinomycetes</taxon>
        <taxon>Kitasatosporales</taxon>
        <taxon>Streptomycetaceae</taxon>
        <taxon>Streptomyces</taxon>
    </lineage>
</organism>
<dbReference type="SMART" id="SM00331">
    <property type="entry name" value="PP2C_SIG"/>
    <property type="match status" value="1"/>
</dbReference>
<dbReference type="PANTHER" id="PTHR43156">
    <property type="entry name" value="STAGE II SPORULATION PROTEIN E-RELATED"/>
    <property type="match status" value="1"/>
</dbReference>
<evidence type="ECO:0000256" key="2">
    <source>
        <dbReference type="SAM" id="MobiDB-lite"/>
    </source>
</evidence>
<evidence type="ECO:0000256" key="3">
    <source>
        <dbReference type="SAM" id="Phobius"/>
    </source>
</evidence>
<feature type="transmembrane region" description="Helical" evidence="3">
    <location>
        <begin position="45"/>
        <end position="63"/>
    </location>
</feature>
<feature type="transmembrane region" description="Helical" evidence="3">
    <location>
        <begin position="75"/>
        <end position="105"/>
    </location>
</feature>
<dbReference type="Gene3D" id="3.60.40.10">
    <property type="entry name" value="PPM-type phosphatase domain"/>
    <property type="match status" value="1"/>
</dbReference>
<sequence>MTRPRPRPGRYGATGGRRSLLGRRPPTARPDAVQRQKLLRVGGRSVAWLPPLLLLVAIAVLDWNTVGEFRIVSWIVLVPGIAAAICGVWGTAALAVLSLGAYVLVDASWPHQYQTGLPDFILVAVGGILATLACAVRVRGEQRMLHMRDVAETTRRTLLRPLAPGWGDLDHAAVYLAADSEARVGGDFYDIQPGLHGTRVLLGDVQGKGLGAVEAAAALLGTFRESAYHEPRLHTVADRLEVRMLRHVRYCAAIGRDDGDRFATGILVGFPETAATDTVEVINFGHEPPLVIAPDGVRSLPSGDGLPLGLSELTYDPPPLLRVPLAPGETLLLVTDGVTEARDAAGVFFPLRDRVAQALAEDPRTAEPHHLVQFVRDGTLLHAGGHLVDDTTIFAVRRPERTEAESHTGGEAGKPGGR</sequence>
<dbReference type="SUPFAM" id="SSF81606">
    <property type="entry name" value="PP2C-like"/>
    <property type="match status" value="1"/>
</dbReference>
<name>A0ABW2VEC9_9ACTN</name>
<reference evidence="6" key="1">
    <citation type="journal article" date="2019" name="Int. J. Syst. Evol. Microbiol.">
        <title>The Global Catalogue of Microorganisms (GCM) 10K type strain sequencing project: providing services to taxonomists for standard genome sequencing and annotation.</title>
        <authorList>
            <consortium name="The Broad Institute Genomics Platform"/>
            <consortium name="The Broad Institute Genome Sequencing Center for Infectious Disease"/>
            <person name="Wu L."/>
            <person name="Ma J."/>
        </authorList>
    </citation>
    <scope>NUCLEOTIDE SEQUENCE [LARGE SCALE GENOMIC DNA]</scope>
    <source>
        <strain evidence="6">CGMCC 4.7198</strain>
    </source>
</reference>
<gene>
    <name evidence="5" type="ORF">ACFQZP_14405</name>
</gene>
<feature type="region of interest" description="Disordered" evidence="2">
    <location>
        <begin position="1"/>
        <end position="30"/>
    </location>
</feature>
<proteinExistence type="predicted"/>
<dbReference type="Proteomes" id="UP001596957">
    <property type="component" value="Unassembled WGS sequence"/>
</dbReference>
<keyword evidence="3" id="KW-1133">Transmembrane helix</keyword>
<keyword evidence="3" id="KW-0812">Transmembrane</keyword>
<feature type="region of interest" description="Disordered" evidence="2">
    <location>
        <begin position="398"/>
        <end position="418"/>
    </location>
</feature>
<keyword evidence="1 5" id="KW-0378">Hydrolase</keyword>
<dbReference type="PANTHER" id="PTHR43156:SF2">
    <property type="entry name" value="STAGE II SPORULATION PROTEIN E"/>
    <property type="match status" value="1"/>
</dbReference>
<comment type="caution">
    <text evidence="5">The sequence shown here is derived from an EMBL/GenBank/DDBJ whole genome shotgun (WGS) entry which is preliminary data.</text>
</comment>
<feature type="domain" description="PPM-type phosphatase" evidence="4">
    <location>
        <begin position="169"/>
        <end position="398"/>
    </location>
</feature>
<dbReference type="EC" id="3.1.3.16" evidence="5"/>
<keyword evidence="6" id="KW-1185">Reference proteome</keyword>
<evidence type="ECO:0000313" key="5">
    <source>
        <dbReference type="EMBL" id="MFD0282856.1"/>
    </source>
</evidence>
<evidence type="ECO:0000256" key="1">
    <source>
        <dbReference type="ARBA" id="ARBA00022801"/>
    </source>
</evidence>
<dbReference type="EMBL" id="JBHTEC010000001">
    <property type="protein sequence ID" value="MFD0282856.1"/>
    <property type="molecule type" value="Genomic_DNA"/>
</dbReference>
<keyword evidence="3" id="KW-0472">Membrane</keyword>
<dbReference type="InterPro" id="IPR052016">
    <property type="entry name" value="Bact_Sigma-Reg"/>
</dbReference>
<protein>
    <submittedName>
        <fullName evidence="5">PP2C family protein-serine/threonine phosphatase</fullName>
        <ecNumber evidence="5">3.1.3.16</ecNumber>
    </submittedName>
</protein>
<accession>A0ABW2VEC9</accession>
<dbReference type="InterPro" id="IPR001932">
    <property type="entry name" value="PPM-type_phosphatase-like_dom"/>
</dbReference>
<feature type="compositionally biased region" description="Low complexity" evidence="2">
    <location>
        <begin position="16"/>
        <end position="25"/>
    </location>
</feature>
<dbReference type="Pfam" id="PF07228">
    <property type="entry name" value="SpoIIE"/>
    <property type="match status" value="1"/>
</dbReference>
<evidence type="ECO:0000259" key="4">
    <source>
        <dbReference type="SMART" id="SM00331"/>
    </source>
</evidence>
<feature type="compositionally biased region" description="Basic and acidic residues" evidence="2">
    <location>
        <begin position="398"/>
        <end position="408"/>
    </location>
</feature>
<dbReference type="InterPro" id="IPR036457">
    <property type="entry name" value="PPM-type-like_dom_sf"/>
</dbReference>